<feature type="region of interest" description="Disordered" evidence="1">
    <location>
        <begin position="1"/>
        <end position="44"/>
    </location>
</feature>
<feature type="compositionally biased region" description="Low complexity" evidence="1">
    <location>
        <begin position="12"/>
        <end position="41"/>
    </location>
</feature>
<proteinExistence type="predicted"/>
<dbReference type="EMBL" id="JACGCI010000028">
    <property type="protein sequence ID" value="KAF6755989.1"/>
    <property type="molecule type" value="Genomic_DNA"/>
</dbReference>
<name>A0A8H6M7M8_9AGAR</name>
<dbReference type="OrthoDB" id="10642275at2759"/>
<evidence type="ECO:0000313" key="3">
    <source>
        <dbReference type="Proteomes" id="UP000521943"/>
    </source>
</evidence>
<dbReference type="AlphaFoldDB" id="A0A8H6M7M8"/>
<comment type="caution">
    <text evidence="2">The sequence shown here is derived from an EMBL/GenBank/DDBJ whole genome shotgun (WGS) entry which is preliminary data.</text>
</comment>
<sequence length="196" mass="22038">MGDEPEYLEMIPETPMSWSISSSSYGETETSSSTSASPVSTRNKEEEQHYPACSDYYIYFDCDCDFRQACAYPDQLYASADRHSAQLGGLGDSQVATNRLLDELRSKESPPDYKQELADRLARIEDLVQTLTQIQGHPRAPPQVQQFFMAQPGASEPSDGSGGLGGLYYYRFLEDRPSKQHILAFHPRPCLCRCRC</sequence>
<protein>
    <submittedName>
        <fullName evidence="2">Uncharacterized protein</fullName>
    </submittedName>
</protein>
<reference evidence="2 3" key="1">
    <citation type="submission" date="2020-07" db="EMBL/GenBank/DDBJ databases">
        <title>Comparative genomics of pyrophilous fungi reveals a link between fire events and developmental genes.</title>
        <authorList>
            <consortium name="DOE Joint Genome Institute"/>
            <person name="Steindorff A.S."/>
            <person name="Carver A."/>
            <person name="Calhoun S."/>
            <person name="Stillman K."/>
            <person name="Liu H."/>
            <person name="Lipzen A."/>
            <person name="Pangilinan J."/>
            <person name="Labutti K."/>
            <person name="Bruns T.D."/>
            <person name="Grigoriev I.V."/>
        </authorList>
    </citation>
    <scope>NUCLEOTIDE SEQUENCE [LARGE SCALE GENOMIC DNA]</scope>
    <source>
        <strain evidence="2 3">CBS 144469</strain>
    </source>
</reference>
<dbReference type="Proteomes" id="UP000521943">
    <property type="component" value="Unassembled WGS sequence"/>
</dbReference>
<evidence type="ECO:0000256" key="1">
    <source>
        <dbReference type="SAM" id="MobiDB-lite"/>
    </source>
</evidence>
<evidence type="ECO:0000313" key="2">
    <source>
        <dbReference type="EMBL" id="KAF6755989.1"/>
    </source>
</evidence>
<keyword evidence="3" id="KW-1185">Reference proteome</keyword>
<accession>A0A8H6M7M8</accession>
<gene>
    <name evidence="2" type="ORF">DFP72DRAFT_306656</name>
</gene>
<organism evidence="2 3">
    <name type="scientific">Ephemerocybe angulata</name>
    <dbReference type="NCBI Taxonomy" id="980116"/>
    <lineage>
        <taxon>Eukaryota</taxon>
        <taxon>Fungi</taxon>
        <taxon>Dikarya</taxon>
        <taxon>Basidiomycota</taxon>
        <taxon>Agaricomycotina</taxon>
        <taxon>Agaricomycetes</taxon>
        <taxon>Agaricomycetidae</taxon>
        <taxon>Agaricales</taxon>
        <taxon>Agaricineae</taxon>
        <taxon>Psathyrellaceae</taxon>
        <taxon>Ephemerocybe</taxon>
    </lineage>
</organism>